<evidence type="ECO:0000256" key="13">
    <source>
        <dbReference type="PROSITE-ProRule" id="PRU00146"/>
    </source>
</evidence>
<feature type="DNA-binding region" description="Homeobox" evidence="12">
    <location>
        <begin position="598"/>
        <end position="657"/>
    </location>
</feature>
<evidence type="ECO:0000256" key="14">
    <source>
        <dbReference type="RuleBase" id="RU000682"/>
    </source>
</evidence>
<feature type="domain" description="Homeobox" evidence="17">
    <location>
        <begin position="596"/>
        <end position="656"/>
    </location>
</feature>
<evidence type="ECO:0000256" key="7">
    <source>
        <dbReference type="ARBA" id="ARBA00023125"/>
    </source>
</evidence>
<feature type="compositionally biased region" description="Basic residues" evidence="15">
    <location>
        <begin position="1"/>
        <end position="10"/>
    </location>
</feature>
<evidence type="ECO:0000256" key="4">
    <source>
        <dbReference type="ARBA" id="ARBA00022771"/>
    </source>
</evidence>
<feature type="compositionally biased region" description="Polar residues" evidence="15">
    <location>
        <begin position="675"/>
        <end position="702"/>
    </location>
</feature>
<reference evidence="18 19" key="1">
    <citation type="submission" date="2021-03" db="EMBL/GenBank/DDBJ databases">
        <authorList>
            <person name="King G.J."/>
            <person name="Bancroft I."/>
            <person name="Baten A."/>
            <person name="Bloomfield J."/>
            <person name="Borpatragohain P."/>
            <person name="He Z."/>
            <person name="Irish N."/>
            <person name="Irwin J."/>
            <person name="Liu K."/>
            <person name="Mauleon R.P."/>
            <person name="Moore J."/>
            <person name="Morris R."/>
            <person name="Ostergaard L."/>
            <person name="Wang B."/>
            <person name="Wells R."/>
        </authorList>
    </citation>
    <scope>NUCLEOTIDE SEQUENCE [LARGE SCALE GENOMIC DNA]</scope>
    <source>
        <strain evidence="18">R-o-18</strain>
        <tissue evidence="18">Leaf</tissue>
    </source>
</reference>
<keyword evidence="8 12" id="KW-0371">Homeobox</keyword>
<evidence type="ECO:0000313" key="19">
    <source>
        <dbReference type="Proteomes" id="UP000823674"/>
    </source>
</evidence>
<keyword evidence="19" id="KW-1185">Reference proteome</keyword>
<dbReference type="CDD" id="cd00086">
    <property type="entry name" value="homeodomain"/>
    <property type="match status" value="1"/>
</dbReference>
<dbReference type="Gene3D" id="3.30.40.10">
    <property type="entry name" value="Zinc/RING finger domain, C3HC4 (zinc finger)"/>
    <property type="match status" value="1"/>
</dbReference>
<feature type="compositionally biased region" description="Polar residues" evidence="15">
    <location>
        <begin position="11"/>
        <end position="21"/>
    </location>
</feature>
<dbReference type="PROSITE" id="PS01359">
    <property type="entry name" value="ZF_PHD_1"/>
    <property type="match status" value="1"/>
</dbReference>
<feature type="region of interest" description="Disordered" evidence="15">
    <location>
        <begin position="1"/>
        <end position="71"/>
    </location>
</feature>
<feature type="compositionally biased region" description="Acidic residues" evidence="15">
    <location>
        <begin position="427"/>
        <end position="438"/>
    </location>
</feature>
<keyword evidence="4 13" id="KW-0863">Zinc-finger</keyword>
<dbReference type="InterPro" id="IPR019787">
    <property type="entry name" value="Znf_PHD-finger"/>
</dbReference>
<accession>A0ABQ7NXZ8</accession>
<dbReference type="CDD" id="cd15504">
    <property type="entry name" value="PHD_PRHA_like"/>
    <property type="match status" value="1"/>
</dbReference>
<feature type="region of interest" description="Disordered" evidence="15">
    <location>
        <begin position="355"/>
        <end position="616"/>
    </location>
</feature>
<dbReference type="SUPFAM" id="SSF46689">
    <property type="entry name" value="Homeodomain-like"/>
    <property type="match status" value="1"/>
</dbReference>
<evidence type="ECO:0000256" key="3">
    <source>
        <dbReference type="ARBA" id="ARBA00022723"/>
    </source>
</evidence>
<evidence type="ECO:0000256" key="15">
    <source>
        <dbReference type="SAM" id="MobiDB-lite"/>
    </source>
</evidence>
<comment type="similarity">
    <text evidence="2">Belongs to the PHD-associated homeobox family.</text>
</comment>
<protein>
    <recommendedName>
        <fullName evidence="20">Homeobox protein HAT3.1</fullName>
    </recommendedName>
</protein>
<evidence type="ECO:0000256" key="11">
    <source>
        <dbReference type="ARBA" id="ARBA00025757"/>
    </source>
</evidence>
<feature type="compositionally biased region" description="Basic and acidic residues" evidence="15">
    <location>
        <begin position="658"/>
        <end position="670"/>
    </location>
</feature>
<evidence type="ECO:0000259" key="16">
    <source>
        <dbReference type="PROSITE" id="PS50016"/>
    </source>
</evidence>
<feature type="compositionally biased region" description="Basic residues" evidence="15">
    <location>
        <begin position="704"/>
        <end position="717"/>
    </location>
</feature>
<dbReference type="SMART" id="SM00389">
    <property type="entry name" value="HOX"/>
    <property type="match status" value="1"/>
</dbReference>
<feature type="compositionally biased region" description="Basic and acidic residues" evidence="15">
    <location>
        <begin position="49"/>
        <end position="58"/>
    </location>
</feature>
<dbReference type="InterPro" id="IPR001965">
    <property type="entry name" value="Znf_PHD"/>
</dbReference>
<keyword evidence="9" id="KW-0804">Transcription</keyword>
<feature type="compositionally biased region" description="Basic and acidic residues" evidence="15">
    <location>
        <begin position="415"/>
        <end position="424"/>
    </location>
</feature>
<evidence type="ECO:0000259" key="17">
    <source>
        <dbReference type="PROSITE" id="PS50071"/>
    </source>
</evidence>
<dbReference type="Pfam" id="PF00628">
    <property type="entry name" value="PHD"/>
    <property type="match status" value="1"/>
</dbReference>
<dbReference type="SUPFAM" id="SSF57903">
    <property type="entry name" value="FYVE/PHD zinc finger"/>
    <property type="match status" value="1"/>
</dbReference>
<evidence type="ECO:0000313" key="18">
    <source>
        <dbReference type="EMBL" id="KAG5415741.1"/>
    </source>
</evidence>
<dbReference type="PANTHER" id="PTHR12628:SF13">
    <property type="entry name" value="HOMEOBOX PROTEIN HAT3.1"/>
    <property type="match status" value="1"/>
</dbReference>
<feature type="compositionally biased region" description="Acidic residues" evidence="15">
    <location>
        <begin position="381"/>
        <end position="400"/>
    </location>
</feature>
<feature type="domain" description="PHD-type" evidence="16">
    <location>
        <begin position="263"/>
        <end position="320"/>
    </location>
</feature>
<feature type="region of interest" description="Disordered" evidence="15">
    <location>
        <begin position="117"/>
        <end position="159"/>
    </location>
</feature>
<evidence type="ECO:0000256" key="2">
    <source>
        <dbReference type="ARBA" id="ARBA00007427"/>
    </source>
</evidence>
<feature type="compositionally biased region" description="Polar residues" evidence="15">
    <location>
        <begin position="595"/>
        <end position="610"/>
    </location>
</feature>
<evidence type="ECO:0000256" key="12">
    <source>
        <dbReference type="PROSITE-ProRule" id="PRU00108"/>
    </source>
</evidence>
<keyword evidence="10 12" id="KW-0539">Nucleus</keyword>
<evidence type="ECO:0000256" key="8">
    <source>
        <dbReference type="ARBA" id="ARBA00023155"/>
    </source>
</evidence>
<evidence type="ECO:0008006" key="20">
    <source>
        <dbReference type="Google" id="ProtNLM"/>
    </source>
</evidence>
<evidence type="ECO:0000256" key="6">
    <source>
        <dbReference type="ARBA" id="ARBA00023015"/>
    </source>
</evidence>
<name>A0ABQ7NXZ8_BRACM</name>
<keyword evidence="5" id="KW-0862">Zinc</keyword>
<dbReference type="InterPro" id="IPR011011">
    <property type="entry name" value="Znf_FYVE_PHD"/>
</dbReference>
<dbReference type="PROSITE" id="PS50016">
    <property type="entry name" value="ZF_PHD_2"/>
    <property type="match status" value="1"/>
</dbReference>
<dbReference type="InterPro" id="IPR045876">
    <property type="entry name" value="PRHA-like_PHD-finger"/>
</dbReference>
<feature type="compositionally biased region" description="Acidic residues" evidence="15">
    <location>
        <begin position="363"/>
        <end position="374"/>
    </location>
</feature>
<dbReference type="EMBL" id="JADBGQ010000001">
    <property type="protein sequence ID" value="KAG5415741.1"/>
    <property type="molecule type" value="Genomic_DNA"/>
</dbReference>
<keyword evidence="7 12" id="KW-0238">DNA-binding</keyword>
<dbReference type="InterPro" id="IPR001356">
    <property type="entry name" value="HD"/>
</dbReference>
<keyword evidence="6" id="KW-0805">Transcription regulation</keyword>
<feature type="region of interest" description="Disordered" evidence="15">
    <location>
        <begin position="657"/>
        <end position="717"/>
    </location>
</feature>
<comment type="subcellular location">
    <subcellularLocation>
        <location evidence="1 12 14">Nucleus</location>
    </subcellularLocation>
</comment>
<evidence type="ECO:0000256" key="1">
    <source>
        <dbReference type="ARBA" id="ARBA00004123"/>
    </source>
</evidence>
<feature type="compositionally biased region" description="Basic and acidic residues" evidence="15">
    <location>
        <begin position="440"/>
        <end position="449"/>
    </location>
</feature>
<feature type="compositionally biased region" description="Basic and acidic residues" evidence="15">
    <location>
        <begin position="554"/>
        <end position="563"/>
    </location>
</feature>
<dbReference type="PROSITE" id="PS50071">
    <property type="entry name" value="HOMEOBOX_2"/>
    <property type="match status" value="1"/>
</dbReference>
<dbReference type="InterPro" id="IPR045291">
    <property type="entry name" value="Complex1_LYR_LYRM9"/>
</dbReference>
<dbReference type="InterPro" id="IPR019786">
    <property type="entry name" value="Zinc_finger_PHD-type_CS"/>
</dbReference>
<keyword evidence="3" id="KW-0479">Metal-binding</keyword>
<comment type="similarity">
    <text evidence="11">Belongs to the complex I LYR family. LYRM9 subfamily.</text>
</comment>
<dbReference type="InterPro" id="IPR013083">
    <property type="entry name" value="Znf_RING/FYVE/PHD"/>
</dbReference>
<proteinExistence type="inferred from homology"/>
<dbReference type="InterPro" id="IPR009057">
    <property type="entry name" value="Homeodomain-like_sf"/>
</dbReference>
<dbReference type="PANTHER" id="PTHR12628">
    <property type="entry name" value="POLYCOMB-LIKE TRANSCRIPTION FACTOR"/>
    <property type="match status" value="1"/>
</dbReference>
<feature type="compositionally biased region" description="Basic and acidic residues" evidence="15">
    <location>
        <begin position="571"/>
        <end position="580"/>
    </location>
</feature>
<comment type="caution">
    <text evidence="18">The sequence shown here is derived from an EMBL/GenBank/DDBJ whole genome shotgun (WGS) entry which is preliminary data.</text>
</comment>
<dbReference type="CDD" id="cd20269">
    <property type="entry name" value="Complex1_LYR_LYRM9"/>
    <property type="match status" value="1"/>
</dbReference>
<gene>
    <name evidence="18" type="primary">A01p046790.1_BraROA</name>
    <name evidence="18" type="ORF">IGI04_003308</name>
</gene>
<dbReference type="SMART" id="SM00249">
    <property type="entry name" value="PHD"/>
    <property type="match status" value="1"/>
</dbReference>
<feature type="compositionally biased region" description="Basic and acidic residues" evidence="15">
    <location>
        <begin position="501"/>
        <end position="516"/>
    </location>
</feature>
<dbReference type="Proteomes" id="UP000823674">
    <property type="component" value="Chromosome A01"/>
</dbReference>
<evidence type="ECO:0000256" key="5">
    <source>
        <dbReference type="ARBA" id="ARBA00022833"/>
    </source>
</evidence>
<evidence type="ECO:0000256" key="10">
    <source>
        <dbReference type="ARBA" id="ARBA00023242"/>
    </source>
</evidence>
<sequence>MHSANRRRTRSSGSALDQTNLEAGGEVAPSVDKVPEQSNASVPLQTPEAVEHLEEPRTNDGNGNRMMEEDKGVSNVFSGEEQQSTTPVTGKKSSGFHRELVLGLPCRGQFEFHRSSNKLGGGGERNVVVSSHKRAKRSKEAAGSSSVDVNATPVDGSKQRKTYTKKVEVREDDEYTRIKKKLRYFLNRIRYEQSLIDAYSLEGWKGSSVEKLRPEKELERARKEILRRKVKIRELFQHVDTLCAEGSIPESLFDSGGEISSEDIFCAKCGSKDVHVDNDIILCDGFCDRGFHQYCVEPPLRKEDIPPDDESWLCPGCDCKDYSFDLLNDSLGTKLSVSDSWEKVFPEAAAAMAGGDQTLDCDLPSDDSEDEEFDPNGLNDNADDEDGSDDSDESENEDGSGGESDCTSASDEMIESVKEAKDIMDLPSDDSEDDDYDPDAPFRDEDKMQESSNSDNTSDSEDVETSFKGDESNQQDEVTPRGKPGSESDTGIDDDGIVDVPGRRKVERLDYKKLYDDEYENVPTSSSDDEDWDKTAGKEDFESGEEGDTVPLKQHSEAEDHTSTKKPRQTPKRESKRDTLKAPQEVPRENGFSGEKSSSAVYSKHTNPRTQRLFKSFQENRYPDITTRENLAKELKMTVKQVSSWFNNTRFSTNKRMASKEDVEKLRTGEGETTVAGSSEQTMETKSVVENNKSGASESTNTGSRKRRSKRKGKRKMKKVLRVYGGVLRLVRLLPADTRPYYAKYARENFVNYREVDVSETPLDELYQRAYNHSLWVLKKYSIDESAAKKMKEICFE</sequence>
<dbReference type="Gene3D" id="1.10.10.60">
    <property type="entry name" value="Homeodomain-like"/>
    <property type="match status" value="1"/>
</dbReference>
<evidence type="ECO:0000256" key="9">
    <source>
        <dbReference type="ARBA" id="ARBA00023163"/>
    </source>
</evidence>
<dbReference type="Pfam" id="PF00046">
    <property type="entry name" value="Homeodomain"/>
    <property type="match status" value="1"/>
</dbReference>
<organism evidence="18 19">
    <name type="scientific">Brassica rapa subsp. trilocularis</name>
    <dbReference type="NCBI Taxonomy" id="1813537"/>
    <lineage>
        <taxon>Eukaryota</taxon>
        <taxon>Viridiplantae</taxon>
        <taxon>Streptophyta</taxon>
        <taxon>Embryophyta</taxon>
        <taxon>Tracheophyta</taxon>
        <taxon>Spermatophyta</taxon>
        <taxon>Magnoliopsida</taxon>
        <taxon>eudicotyledons</taxon>
        <taxon>Gunneridae</taxon>
        <taxon>Pentapetalae</taxon>
        <taxon>rosids</taxon>
        <taxon>malvids</taxon>
        <taxon>Brassicales</taxon>
        <taxon>Brassicaceae</taxon>
        <taxon>Brassiceae</taxon>
        <taxon>Brassica</taxon>
    </lineage>
</organism>